<proteinExistence type="predicted"/>
<feature type="coiled-coil region" evidence="1">
    <location>
        <begin position="294"/>
        <end position="335"/>
    </location>
</feature>
<dbReference type="AlphaFoldDB" id="A0A8X7MNS1"/>
<comment type="caution">
    <text evidence="3">The sequence shown here is derived from an EMBL/GenBank/DDBJ whole genome shotgun (WGS) entry which is preliminary data.</text>
</comment>
<evidence type="ECO:0000313" key="4">
    <source>
        <dbReference type="Proteomes" id="UP000077684"/>
    </source>
</evidence>
<feature type="region of interest" description="Disordered" evidence="2">
    <location>
        <begin position="1"/>
        <end position="20"/>
    </location>
</feature>
<sequence>MADHRGKNEPAEDQIGMPSRIEERLEVHISQARRFATIKKQLHEEVPYACSAPSEYGSNMDAEDEKDRLQRQRKAPGSPFSFASDSELDPADLSQDVMQWRGLISDRKLFHQTREYARHYCANSDTGEDIYTTTRKRTLLLLHQFAPDAPRQPFIAASDDLCARTVRENFHSNALEIKLWNERVQREQDQERMTELTDDVARARERLHIFKNARRTTESEKDVEMRMLQESMEQKQREMVKRHEEDIKTLTVSFGKTEKAKDLMIKKLEEALKTQERMAARRLDSEFFDMRADLAKRTRQNIKLTEQIRDLQEDLDDLREDLGNVKSKRNVQEKELKERKQKFINNAQRVIKSQQDHNDVLVAELLRIADGDIDATDSQVVRQERRKWSPSGRLFSAERFLGEF</sequence>
<accession>A0A8X7MNS1</accession>
<name>A0A8X7MNS1_9BASI</name>
<evidence type="ECO:0000313" key="3">
    <source>
        <dbReference type="EMBL" id="KAE8243077.1"/>
    </source>
</evidence>
<dbReference type="Proteomes" id="UP000077684">
    <property type="component" value="Unassembled WGS sequence"/>
</dbReference>
<feature type="coiled-coil region" evidence="1">
    <location>
        <begin position="186"/>
        <end position="245"/>
    </location>
</feature>
<dbReference type="EMBL" id="LWDE02000972">
    <property type="protein sequence ID" value="KAE8243077.1"/>
    <property type="molecule type" value="Genomic_DNA"/>
</dbReference>
<protein>
    <submittedName>
        <fullName evidence="3">Uncharacterized protein</fullName>
    </submittedName>
</protein>
<keyword evidence="1" id="KW-0175">Coiled coil</keyword>
<organism evidence="3 4">
    <name type="scientific">Tilletia controversa</name>
    <name type="common">dwarf bunt fungus</name>
    <dbReference type="NCBI Taxonomy" id="13291"/>
    <lineage>
        <taxon>Eukaryota</taxon>
        <taxon>Fungi</taxon>
        <taxon>Dikarya</taxon>
        <taxon>Basidiomycota</taxon>
        <taxon>Ustilaginomycotina</taxon>
        <taxon>Exobasidiomycetes</taxon>
        <taxon>Tilletiales</taxon>
        <taxon>Tilletiaceae</taxon>
        <taxon>Tilletia</taxon>
    </lineage>
</organism>
<evidence type="ECO:0000256" key="2">
    <source>
        <dbReference type="SAM" id="MobiDB-lite"/>
    </source>
</evidence>
<evidence type="ECO:0000256" key="1">
    <source>
        <dbReference type="SAM" id="Coils"/>
    </source>
</evidence>
<keyword evidence="4" id="KW-1185">Reference proteome</keyword>
<feature type="compositionally biased region" description="Basic and acidic residues" evidence="2">
    <location>
        <begin position="1"/>
        <end position="10"/>
    </location>
</feature>
<gene>
    <name evidence="3" type="ORF">A4X06_0g6570</name>
</gene>
<reference evidence="3" key="2">
    <citation type="journal article" date="2019" name="IMA Fungus">
        <title>Genome sequencing and comparison of five Tilletia species to identify candidate genes for the detection of regulated species infecting wheat.</title>
        <authorList>
            <person name="Nguyen H.D.T."/>
            <person name="Sultana T."/>
            <person name="Kesanakurti P."/>
            <person name="Hambleton S."/>
        </authorList>
    </citation>
    <scope>NUCLEOTIDE SEQUENCE</scope>
    <source>
        <strain evidence="3">DAOMC 236426</strain>
    </source>
</reference>
<reference evidence="3" key="1">
    <citation type="submission" date="2016-04" db="EMBL/GenBank/DDBJ databases">
        <authorList>
            <person name="Nguyen H.D."/>
            <person name="Samba Siva P."/>
            <person name="Cullis J."/>
            <person name="Levesque C.A."/>
            <person name="Hambleton S."/>
        </authorList>
    </citation>
    <scope>NUCLEOTIDE SEQUENCE</scope>
    <source>
        <strain evidence="3">DAOMC 236426</strain>
    </source>
</reference>
<feature type="region of interest" description="Disordered" evidence="2">
    <location>
        <begin position="51"/>
        <end position="88"/>
    </location>
</feature>